<keyword evidence="12" id="KW-1133">Transmembrane helix</keyword>
<evidence type="ECO:0000256" key="13">
    <source>
        <dbReference type="ARBA" id="ARBA00023136"/>
    </source>
</evidence>
<evidence type="ECO:0000256" key="5">
    <source>
        <dbReference type="ARBA" id="ARBA00022679"/>
    </source>
</evidence>
<organism evidence="20">
    <name type="scientific">Ostreococcus tauri</name>
    <name type="common">Marine green alga</name>
    <dbReference type="NCBI Taxonomy" id="70448"/>
    <lineage>
        <taxon>Eukaryota</taxon>
        <taxon>Viridiplantae</taxon>
        <taxon>Chlorophyta</taxon>
        <taxon>Mamiellophyceae</taxon>
        <taxon>Mamiellales</taxon>
        <taxon>Bathycoccaceae</taxon>
        <taxon>Ostreococcus</taxon>
    </lineage>
</organism>
<dbReference type="Proteomes" id="UP000195557">
    <property type="component" value="Unassembled WGS sequence"/>
</dbReference>
<gene>
    <name evidence="20" type="ORF">BE221DRAFT_74727</name>
</gene>
<evidence type="ECO:0000256" key="4">
    <source>
        <dbReference type="ARBA" id="ARBA00022448"/>
    </source>
</evidence>
<feature type="compositionally biased region" description="Low complexity" evidence="18">
    <location>
        <begin position="13"/>
        <end position="23"/>
    </location>
</feature>
<keyword evidence="10" id="KW-0862">Zinc</keyword>
<name>A0A1Y5IA07_OSTTA</name>
<evidence type="ECO:0000256" key="6">
    <source>
        <dbReference type="ARBA" id="ARBA00022692"/>
    </source>
</evidence>
<dbReference type="PROSITE" id="PS00518">
    <property type="entry name" value="ZF_RING_1"/>
    <property type="match status" value="1"/>
</dbReference>
<keyword evidence="11" id="KW-0653">Protein transport</keyword>
<keyword evidence="13" id="KW-0472">Membrane</keyword>
<evidence type="ECO:0000256" key="18">
    <source>
        <dbReference type="SAM" id="MobiDB-lite"/>
    </source>
</evidence>
<dbReference type="Pfam" id="PF04757">
    <property type="entry name" value="Pex2_Pex12"/>
    <property type="match status" value="1"/>
</dbReference>
<evidence type="ECO:0000256" key="15">
    <source>
        <dbReference type="ARBA" id="ARBA00032511"/>
    </source>
</evidence>
<keyword evidence="7" id="KW-0479">Metal-binding</keyword>
<dbReference type="InterPro" id="IPR006845">
    <property type="entry name" value="Pex_N"/>
</dbReference>
<keyword evidence="9" id="KW-0833">Ubl conjugation pathway</keyword>
<dbReference type="EC" id="2.3.2.36" evidence="17"/>
<dbReference type="GO" id="GO:0016558">
    <property type="term" value="P:protein import into peroxisome matrix"/>
    <property type="evidence" value="ECO:0007669"/>
    <property type="project" value="InterPro"/>
</dbReference>
<dbReference type="PANTHER" id="PTHR48178">
    <property type="entry name" value="PEROXISOME BIOGENESIS FACTOR 2"/>
    <property type="match status" value="1"/>
</dbReference>
<evidence type="ECO:0000256" key="2">
    <source>
        <dbReference type="ARBA" id="ARBA00004906"/>
    </source>
</evidence>
<evidence type="ECO:0000256" key="16">
    <source>
        <dbReference type="ARBA" id="ARBA00034438"/>
    </source>
</evidence>
<dbReference type="GO" id="GO:0061630">
    <property type="term" value="F:ubiquitin protein ligase activity"/>
    <property type="evidence" value="ECO:0007669"/>
    <property type="project" value="UniProtKB-EC"/>
</dbReference>
<protein>
    <recommendedName>
        <fullName evidence="17">RING-type E3 ubiquitin transferase (cysteine targeting)</fullName>
        <ecNumber evidence="17">2.3.2.36</ecNumber>
    </recommendedName>
    <alternativeName>
        <fullName evidence="15">Peroxin-2</fullName>
    </alternativeName>
</protein>
<keyword evidence="14" id="KW-0576">Peroxisome</keyword>
<dbReference type="InterPro" id="IPR025654">
    <property type="entry name" value="PEX2/10"/>
</dbReference>
<feature type="region of interest" description="Disordered" evidence="18">
    <location>
        <begin position="1"/>
        <end position="23"/>
    </location>
</feature>
<comment type="pathway">
    <text evidence="2">Protein modification; protein ubiquitination.</text>
</comment>
<comment type="subcellular location">
    <subcellularLocation>
        <location evidence="1">Peroxisome membrane</location>
        <topology evidence="1">Multi-pass membrane protein</topology>
    </subcellularLocation>
</comment>
<sequence>METRARAVTKTRASSSSSSSSSSSAAAALPELHVLRVSQVDAKRLDEELLEILHDQLVRCVDALTLCATSACGSGDDVNDSMSSRRRARTTFASRERTKLFLDAATFACTTMRNAPTPGQELMNLRFRDERRAERDEEFRRTAKTGVEGDGLTVTQRLAYGAVKCAGAFAWNAWMAKMARERYDEAMDEDEDGRGVWKQRAWRWSRAAEDAHVVASFVNFCVFLRYGRYPTLLERFLGARLVYSRPSMARVVDFEYLNQQLAWRELSELVLFTLPYLYNSRVRSFVGAFGSSTSGEASTTSADGGRAGGRGRVVVQAHRCVACGCAEPVHPFVADPCGHPYCYYCLRARLLERPVDCPCVKCSRPVDRMRRLSLAPARNLK</sequence>
<comment type="similarity">
    <text evidence="3">Belongs to the pex2/pex10/pex12 family.</text>
</comment>
<evidence type="ECO:0000256" key="14">
    <source>
        <dbReference type="ARBA" id="ARBA00023140"/>
    </source>
</evidence>
<keyword evidence="4" id="KW-0813">Transport</keyword>
<evidence type="ECO:0000256" key="1">
    <source>
        <dbReference type="ARBA" id="ARBA00004585"/>
    </source>
</evidence>
<feature type="domain" description="Pex N-terminal" evidence="19">
    <location>
        <begin position="46"/>
        <end position="284"/>
    </location>
</feature>
<evidence type="ECO:0000256" key="7">
    <source>
        <dbReference type="ARBA" id="ARBA00022723"/>
    </source>
</evidence>
<evidence type="ECO:0000256" key="10">
    <source>
        <dbReference type="ARBA" id="ARBA00022833"/>
    </source>
</evidence>
<evidence type="ECO:0000259" key="19">
    <source>
        <dbReference type="Pfam" id="PF04757"/>
    </source>
</evidence>
<dbReference type="EMBL" id="KZ155784">
    <property type="protein sequence ID" value="OUS46409.1"/>
    <property type="molecule type" value="Genomic_DNA"/>
</dbReference>
<evidence type="ECO:0000313" key="20">
    <source>
        <dbReference type="EMBL" id="OUS46409.1"/>
    </source>
</evidence>
<dbReference type="GO" id="GO:0008270">
    <property type="term" value="F:zinc ion binding"/>
    <property type="evidence" value="ECO:0007669"/>
    <property type="project" value="UniProtKB-KW"/>
</dbReference>
<evidence type="ECO:0000256" key="8">
    <source>
        <dbReference type="ARBA" id="ARBA00022771"/>
    </source>
</evidence>
<proteinExistence type="inferred from homology"/>
<reference evidence="20" key="1">
    <citation type="submission" date="2017-04" db="EMBL/GenBank/DDBJ databases">
        <title>Population genomics of picophytoplankton unveils novel chromosome hypervariability.</title>
        <authorList>
            <consortium name="DOE Joint Genome Institute"/>
            <person name="Blanc-Mathieu R."/>
            <person name="Krasovec M."/>
            <person name="Hebrard M."/>
            <person name="Yau S."/>
            <person name="Desgranges E."/>
            <person name="Martin J."/>
            <person name="Schackwitz W."/>
            <person name="Kuo A."/>
            <person name="Salin G."/>
            <person name="Donnadieu C."/>
            <person name="Desdevises Y."/>
            <person name="Sanchez-Ferandin S."/>
            <person name="Moreau H."/>
            <person name="Rivals E."/>
            <person name="Grigoriev I.V."/>
            <person name="Grimsley N."/>
            <person name="Eyre-Walker A."/>
            <person name="Piganeau G."/>
        </authorList>
    </citation>
    <scope>NUCLEOTIDE SEQUENCE [LARGE SCALE GENOMIC DNA]</scope>
    <source>
        <strain evidence="20">RCC 1115</strain>
    </source>
</reference>
<keyword evidence="6" id="KW-0812">Transmembrane</keyword>
<dbReference type="AlphaFoldDB" id="A0A1Y5IA07"/>
<dbReference type="SUPFAM" id="SSF57850">
    <property type="entry name" value="RING/U-box"/>
    <property type="match status" value="1"/>
</dbReference>
<comment type="catalytic activity">
    <reaction evidence="16">
        <text>[E2 ubiquitin-conjugating enzyme]-S-ubiquitinyl-L-cysteine + [acceptor protein]-L-cysteine = [E2 ubiquitin-conjugating enzyme]-L-cysteine + [acceptor protein]-S-ubiquitinyl-L-cysteine.</text>
        <dbReference type="EC" id="2.3.2.36"/>
    </reaction>
</comment>
<evidence type="ECO:0000256" key="9">
    <source>
        <dbReference type="ARBA" id="ARBA00022786"/>
    </source>
</evidence>
<keyword evidence="5" id="KW-0808">Transferase</keyword>
<evidence type="ECO:0000256" key="12">
    <source>
        <dbReference type="ARBA" id="ARBA00022989"/>
    </source>
</evidence>
<evidence type="ECO:0000256" key="11">
    <source>
        <dbReference type="ARBA" id="ARBA00022927"/>
    </source>
</evidence>
<dbReference type="eggNOG" id="KOG2879">
    <property type="taxonomic scope" value="Eukaryota"/>
</dbReference>
<evidence type="ECO:0000256" key="3">
    <source>
        <dbReference type="ARBA" id="ARBA00008704"/>
    </source>
</evidence>
<dbReference type="InterPro" id="IPR017907">
    <property type="entry name" value="Znf_RING_CS"/>
</dbReference>
<accession>A0A1Y5IA07</accession>
<keyword evidence="8" id="KW-0863">Zinc-finger</keyword>
<dbReference type="GO" id="GO:0005778">
    <property type="term" value="C:peroxisomal membrane"/>
    <property type="evidence" value="ECO:0007669"/>
    <property type="project" value="UniProtKB-SubCell"/>
</dbReference>
<evidence type="ECO:0000256" key="17">
    <source>
        <dbReference type="ARBA" id="ARBA00034523"/>
    </source>
</evidence>
<dbReference type="PANTHER" id="PTHR48178:SF1">
    <property type="entry name" value="PEROXISOME BIOGENESIS FACTOR 2"/>
    <property type="match status" value="1"/>
</dbReference>